<evidence type="ECO:0000313" key="9">
    <source>
        <dbReference type="EMBL" id="MFD1644876.1"/>
    </source>
</evidence>
<dbReference type="Proteomes" id="UP001597034">
    <property type="component" value="Unassembled WGS sequence"/>
</dbReference>
<keyword evidence="3 7" id="KW-0812">Transmembrane</keyword>
<evidence type="ECO:0000313" key="10">
    <source>
        <dbReference type="Proteomes" id="UP001597034"/>
    </source>
</evidence>
<keyword evidence="4 7" id="KW-1133">Transmembrane helix</keyword>
<dbReference type="PANTHER" id="PTHR38459:SF1">
    <property type="entry name" value="PROPHAGE BACTOPRENOL-LINKED GLUCOSE TRANSLOCASE HOMOLOG"/>
    <property type="match status" value="1"/>
</dbReference>
<evidence type="ECO:0000259" key="8">
    <source>
        <dbReference type="Pfam" id="PF04138"/>
    </source>
</evidence>
<feature type="transmembrane region" description="Helical" evidence="7">
    <location>
        <begin position="143"/>
        <end position="162"/>
    </location>
</feature>
<comment type="similarity">
    <text evidence="2">Belongs to the GtrA family.</text>
</comment>
<dbReference type="EMBL" id="JBHUDO010000001">
    <property type="protein sequence ID" value="MFD1644876.1"/>
    <property type="molecule type" value="Genomic_DNA"/>
</dbReference>
<dbReference type="Pfam" id="PF04138">
    <property type="entry name" value="GtrA_DPMS_TM"/>
    <property type="match status" value="1"/>
</dbReference>
<feature type="transmembrane region" description="Helical" evidence="7">
    <location>
        <begin position="69"/>
        <end position="89"/>
    </location>
</feature>
<name>A0ABD6DFS4_9EURY</name>
<evidence type="ECO:0000256" key="7">
    <source>
        <dbReference type="SAM" id="Phobius"/>
    </source>
</evidence>
<dbReference type="RefSeq" id="WP_256400120.1">
    <property type="nucleotide sequence ID" value="NZ_JANHJR010000002.1"/>
</dbReference>
<feature type="domain" description="GtrA/DPMS transmembrane" evidence="8">
    <location>
        <begin position="41"/>
        <end position="168"/>
    </location>
</feature>
<evidence type="ECO:0000256" key="5">
    <source>
        <dbReference type="ARBA" id="ARBA00023136"/>
    </source>
</evidence>
<gene>
    <name evidence="9" type="ORF">ACFSBL_04185</name>
</gene>
<comment type="subcellular location">
    <subcellularLocation>
        <location evidence="1">Membrane</location>
        <topology evidence="1">Multi-pass membrane protein</topology>
    </subcellularLocation>
</comment>
<dbReference type="InterPro" id="IPR051401">
    <property type="entry name" value="GtrA_CellWall_Glycosyl"/>
</dbReference>
<organism evidence="9 10">
    <name type="scientific">Haloarchaeobius litoreus</name>
    <dbReference type="NCBI Taxonomy" id="755306"/>
    <lineage>
        <taxon>Archaea</taxon>
        <taxon>Methanobacteriati</taxon>
        <taxon>Methanobacteriota</taxon>
        <taxon>Stenosarchaea group</taxon>
        <taxon>Halobacteria</taxon>
        <taxon>Halobacteriales</taxon>
        <taxon>Halorubellaceae</taxon>
        <taxon>Haloarchaeobius</taxon>
    </lineage>
</organism>
<evidence type="ECO:0000256" key="4">
    <source>
        <dbReference type="ARBA" id="ARBA00022989"/>
    </source>
</evidence>
<reference evidence="9 10" key="1">
    <citation type="journal article" date="2019" name="Int. J. Syst. Evol. Microbiol.">
        <title>The Global Catalogue of Microorganisms (GCM) 10K type strain sequencing project: providing services to taxonomists for standard genome sequencing and annotation.</title>
        <authorList>
            <consortium name="The Broad Institute Genomics Platform"/>
            <consortium name="The Broad Institute Genome Sequencing Center for Infectious Disease"/>
            <person name="Wu L."/>
            <person name="Ma J."/>
        </authorList>
    </citation>
    <scope>NUCLEOTIDE SEQUENCE [LARGE SCALE GENOMIC DNA]</scope>
    <source>
        <strain evidence="9 10">CGMCC 1.10390</strain>
    </source>
</reference>
<evidence type="ECO:0000256" key="2">
    <source>
        <dbReference type="ARBA" id="ARBA00009399"/>
    </source>
</evidence>
<keyword evidence="5 7" id="KW-0472">Membrane</keyword>
<protein>
    <submittedName>
        <fullName evidence="9">GtrA family protein</fullName>
    </submittedName>
</protein>
<sequence length="173" mass="18306">MSEDERVAGRTDADEAGTDGGTAGLLDGDAAELVSGTRFGQFASVGVVGALFDVTTSTALKELGVFPELAVFIGIEVAVVVMFLLNDSWTFSGQGHDGLLATLRRLARSNLVRLGGIAVQLATFGFVYRVIALELTVATIDGWFVLSKVTGIGVAMFVNYVAESLFTWRVHAE</sequence>
<dbReference type="InterPro" id="IPR007267">
    <property type="entry name" value="GtrA_DPMS_TM"/>
</dbReference>
<feature type="region of interest" description="Disordered" evidence="6">
    <location>
        <begin position="1"/>
        <end position="22"/>
    </location>
</feature>
<comment type="caution">
    <text evidence="9">The sequence shown here is derived from an EMBL/GenBank/DDBJ whole genome shotgun (WGS) entry which is preliminary data.</text>
</comment>
<keyword evidence="10" id="KW-1185">Reference proteome</keyword>
<feature type="compositionally biased region" description="Basic and acidic residues" evidence="6">
    <location>
        <begin position="1"/>
        <end position="13"/>
    </location>
</feature>
<proteinExistence type="inferred from homology"/>
<feature type="transmembrane region" description="Helical" evidence="7">
    <location>
        <begin position="110"/>
        <end position="131"/>
    </location>
</feature>
<dbReference type="GO" id="GO:0016020">
    <property type="term" value="C:membrane"/>
    <property type="evidence" value="ECO:0007669"/>
    <property type="project" value="UniProtKB-SubCell"/>
</dbReference>
<dbReference type="AlphaFoldDB" id="A0ABD6DFS4"/>
<evidence type="ECO:0000256" key="3">
    <source>
        <dbReference type="ARBA" id="ARBA00022692"/>
    </source>
</evidence>
<dbReference type="PANTHER" id="PTHR38459">
    <property type="entry name" value="PROPHAGE BACTOPRENOL-LINKED GLUCOSE TRANSLOCASE HOMOLOG"/>
    <property type="match status" value="1"/>
</dbReference>
<accession>A0ABD6DFS4</accession>
<evidence type="ECO:0000256" key="6">
    <source>
        <dbReference type="SAM" id="MobiDB-lite"/>
    </source>
</evidence>
<evidence type="ECO:0000256" key="1">
    <source>
        <dbReference type="ARBA" id="ARBA00004141"/>
    </source>
</evidence>